<dbReference type="Gene3D" id="2.130.10.10">
    <property type="entry name" value="YVTN repeat-like/Quinoprotein amine dehydrogenase"/>
    <property type="match status" value="1"/>
</dbReference>
<evidence type="ECO:0000259" key="3">
    <source>
        <dbReference type="Pfam" id="PF18962"/>
    </source>
</evidence>
<dbReference type="Proteomes" id="UP001491349">
    <property type="component" value="Unassembled WGS sequence"/>
</dbReference>
<feature type="signal peptide" evidence="2">
    <location>
        <begin position="1"/>
        <end position="17"/>
    </location>
</feature>
<dbReference type="RefSeq" id="WP_187661180.1">
    <property type="nucleotide sequence ID" value="NZ_JACTAB010000010.1"/>
</dbReference>
<dbReference type="InterPro" id="IPR011044">
    <property type="entry name" value="Quino_amine_DH_bsu"/>
</dbReference>
<reference evidence="4 5" key="1">
    <citation type="submission" date="2024-04" db="EMBL/GenBank/DDBJ databases">
        <title>draft genome sequnece of Flavobacterium buctense JCM 30750.</title>
        <authorList>
            <person name="Kim D.-U."/>
        </authorList>
    </citation>
    <scope>NUCLEOTIDE SEQUENCE [LARGE SCALE GENOMIC DNA]</scope>
    <source>
        <strain evidence="4 5">JCM 30750</strain>
    </source>
</reference>
<organism evidence="4 5">
    <name type="scientific">Flavobacterium buctense</name>
    <dbReference type="NCBI Taxonomy" id="1648146"/>
    <lineage>
        <taxon>Bacteria</taxon>
        <taxon>Pseudomonadati</taxon>
        <taxon>Bacteroidota</taxon>
        <taxon>Flavobacteriia</taxon>
        <taxon>Flavobacteriales</taxon>
        <taxon>Flavobacteriaceae</taxon>
        <taxon>Flavobacterium</taxon>
    </lineage>
</organism>
<keyword evidence="5" id="KW-1185">Reference proteome</keyword>
<sequence length="408" mass="44047">MKRILLLLSFVSLNAVSQTVSVLNIATNELVYSTHNGKIYASIPSANGSNGNSIGIINPTTISLENTVPIGSEPNVLAISSDGQTLYCGFNGTSSVRKFNVTNNTAGIQFPVGSDSFLGPFYAEDIEVMPDNPNTIAVARRNNGFSPKHEGVAVFDEGIMRTTTSQDHTGSNQIEFVNANLLVGFNNETTEFGFRKLTVNASGVTETSVVNSITWGFGLKFSSHNGKAYFTNGTVVDYNFSPFVSGTFTNANGPSVFDTNTNLVAFGTYDFNGTINFKRYNPETYLLTDNLPITQANGDVKSIITCGNGCYAFNTTDDKVVIIRYTLGTNDNHLAAQTQVYPNPTNGLLHIVIPDSFTLNNLTITNTLGQKIMTSYQNTVDVSSLSKGTYLITVETAYGNATKQFVKL</sequence>
<dbReference type="NCBIfam" id="TIGR04183">
    <property type="entry name" value="Por_Secre_tail"/>
    <property type="match status" value="1"/>
</dbReference>
<dbReference type="Pfam" id="PF18962">
    <property type="entry name" value="Por_Secre_tail"/>
    <property type="match status" value="1"/>
</dbReference>
<protein>
    <submittedName>
        <fullName evidence="4">T9SS type A sorting domain-containing protein</fullName>
    </submittedName>
</protein>
<evidence type="ECO:0000313" key="4">
    <source>
        <dbReference type="EMBL" id="MEK8180791.1"/>
    </source>
</evidence>
<evidence type="ECO:0000256" key="1">
    <source>
        <dbReference type="ARBA" id="ARBA00022729"/>
    </source>
</evidence>
<dbReference type="InterPro" id="IPR026444">
    <property type="entry name" value="Secre_tail"/>
</dbReference>
<dbReference type="SUPFAM" id="SSF50969">
    <property type="entry name" value="YVTN repeat-like/Quinoprotein amine dehydrogenase"/>
    <property type="match status" value="1"/>
</dbReference>
<comment type="caution">
    <text evidence="4">The sequence shown here is derived from an EMBL/GenBank/DDBJ whole genome shotgun (WGS) entry which is preliminary data.</text>
</comment>
<gene>
    <name evidence="4" type="ORF">WMW71_10620</name>
</gene>
<evidence type="ECO:0000313" key="5">
    <source>
        <dbReference type="Proteomes" id="UP001491349"/>
    </source>
</evidence>
<dbReference type="EMBL" id="JBBPCB010000006">
    <property type="protein sequence ID" value="MEK8180791.1"/>
    <property type="molecule type" value="Genomic_DNA"/>
</dbReference>
<proteinExistence type="predicted"/>
<name>A0ABU9E2B1_9FLAO</name>
<dbReference type="InterPro" id="IPR015943">
    <property type="entry name" value="WD40/YVTN_repeat-like_dom_sf"/>
</dbReference>
<feature type="domain" description="Secretion system C-terminal sorting" evidence="3">
    <location>
        <begin position="340"/>
        <end position="405"/>
    </location>
</feature>
<accession>A0ABU9E2B1</accession>
<evidence type="ECO:0000256" key="2">
    <source>
        <dbReference type="SAM" id="SignalP"/>
    </source>
</evidence>
<keyword evidence="1 2" id="KW-0732">Signal</keyword>
<feature type="chain" id="PRO_5045649763" evidence="2">
    <location>
        <begin position="18"/>
        <end position="408"/>
    </location>
</feature>